<dbReference type="GO" id="GO:0051745">
    <property type="term" value="F:4-hydroxy-3-methylbut-2-enyl diphosphate reductase activity"/>
    <property type="evidence" value="ECO:0007669"/>
    <property type="project" value="UniProtKB-EC"/>
</dbReference>
<dbReference type="GO" id="GO:0051539">
    <property type="term" value="F:4 iron, 4 sulfur cluster binding"/>
    <property type="evidence" value="ECO:0007669"/>
    <property type="project" value="UniProtKB-KW"/>
</dbReference>
<comment type="pathway">
    <text evidence="7">Isoprenoid biosynthesis; isopentenyl diphosphate biosynthesis via DXP pathway; isopentenyl diphosphate from 1-deoxy-D-xylulose 5-phosphate: step 6/6.</text>
</comment>
<dbReference type="Gene3D" id="3.40.50.11270">
    <property type="match status" value="1"/>
</dbReference>
<protein>
    <recommendedName>
        <fullName evidence="10">4-hydroxy-3-methylbut-2-enyl diphosphate reductase</fullName>
        <ecNumber evidence="10">1.17.7.4</ecNumber>
    </recommendedName>
</protein>
<evidence type="ECO:0000256" key="10">
    <source>
        <dbReference type="ARBA" id="ARBA00047177"/>
    </source>
</evidence>
<dbReference type="EnsemblPlants" id="OB03G40150.1">
    <property type="protein sequence ID" value="OB03G40150.1"/>
    <property type="gene ID" value="OB03G40150"/>
</dbReference>
<evidence type="ECO:0000313" key="11">
    <source>
        <dbReference type="EnsemblPlants" id="OB03G40150.1"/>
    </source>
</evidence>
<dbReference type="PANTHER" id="PTHR31619:SF5">
    <property type="entry name" value="4-HYDROXY-3-METHYLBUT-2-ENYL DIPHOSPHATE REDUCTASE, CHLOROPLASTIC"/>
    <property type="match status" value="1"/>
</dbReference>
<name>J3LSI9_ORYBR</name>
<dbReference type="EC" id="1.17.7.4" evidence="10"/>
<reference evidence="11" key="2">
    <citation type="submission" date="2013-04" db="UniProtKB">
        <authorList>
            <consortium name="EnsemblPlants"/>
        </authorList>
    </citation>
    <scope>IDENTIFICATION</scope>
</reference>
<dbReference type="GO" id="GO:0046872">
    <property type="term" value="F:metal ion binding"/>
    <property type="evidence" value="ECO:0007669"/>
    <property type="project" value="UniProtKB-KW"/>
</dbReference>
<keyword evidence="4" id="KW-0560">Oxidoreductase</keyword>
<evidence type="ECO:0000256" key="1">
    <source>
        <dbReference type="ARBA" id="ARBA00001966"/>
    </source>
</evidence>
<comment type="pathway">
    <text evidence="8">Isoprenoid biosynthesis; dimethylallyl diphosphate biosynthesis; dimethylallyl diphosphate from (2E)-4-hydroxy-3-methylbutenyl diphosphate: step 1/1.</text>
</comment>
<comment type="similarity">
    <text evidence="9">Belongs to the IspH family.</text>
</comment>
<sequence length="234" mass="26521">MSRQDNYNWKGFGHKEEALAAMNRDYGSELVNEMRKNARREYVAMDGLVRLVLADAHGFCIGVERAVQLAYDARMEFPGRRLWLTNQIIHNPTVGERLHEMGIKTIPVVSGVKDLGVVEDGDVVIFPAFGFTVEEMATLNRKNVQMVDATCPLVKRVVDMIKRHIKSNHTTIIHGKYAHEETVATATFADRYIIVKDIDEAKYVCDYILEGQLDGSSSTKGEFLKKFRKALSRI</sequence>
<organism evidence="11">
    <name type="scientific">Oryza brachyantha</name>
    <name type="common">malo sina</name>
    <dbReference type="NCBI Taxonomy" id="4533"/>
    <lineage>
        <taxon>Eukaryota</taxon>
        <taxon>Viridiplantae</taxon>
        <taxon>Streptophyta</taxon>
        <taxon>Embryophyta</taxon>
        <taxon>Tracheophyta</taxon>
        <taxon>Spermatophyta</taxon>
        <taxon>Magnoliopsida</taxon>
        <taxon>Liliopsida</taxon>
        <taxon>Poales</taxon>
        <taxon>Poaceae</taxon>
        <taxon>BOP clade</taxon>
        <taxon>Oryzoideae</taxon>
        <taxon>Oryzeae</taxon>
        <taxon>Oryzinae</taxon>
        <taxon>Oryza</taxon>
    </lineage>
</organism>
<dbReference type="OMA" id="RREYVAM"/>
<dbReference type="InterPro" id="IPR003451">
    <property type="entry name" value="LytB/IspH"/>
</dbReference>
<dbReference type="GO" id="GO:0050992">
    <property type="term" value="P:dimethylallyl diphosphate biosynthetic process"/>
    <property type="evidence" value="ECO:0007669"/>
    <property type="project" value="InterPro"/>
</dbReference>
<comment type="cofactor">
    <cofactor evidence="1">
        <name>[4Fe-4S] cluster</name>
        <dbReference type="ChEBI" id="CHEBI:49883"/>
    </cofactor>
</comment>
<keyword evidence="12" id="KW-1185">Reference proteome</keyword>
<keyword evidence="6" id="KW-0411">Iron-sulfur</keyword>
<dbReference type="PANTHER" id="PTHR31619">
    <property type="entry name" value="4-HYDROXY-3-METHYLBUT-2-ENYL DIPHOSPHATE REDUCTASE, CHLOROPLASTIC"/>
    <property type="match status" value="1"/>
</dbReference>
<dbReference type="Gramene" id="OB03G40150.1">
    <property type="protein sequence ID" value="OB03G40150.1"/>
    <property type="gene ID" value="OB03G40150"/>
</dbReference>
<evidence type="ECO:0000256" key="9">
    <source>
        <dbReference type="ARBA" id="ARBA00046335"/>
    </source>
</evidence>
<dbReference type="GO" id="GO:0019288">
    <property type="term" value="P:isopentenyl diphosphate biosynthetic process, methylerythritol 4-phosphate pathway"/>
    <property type="evidence" value="ECO:0007669"/>
    <property type="project" value="InterPro"/>
</dbReference>
<evidence type="ECO:0000256" key="6">
    <source>
        <dbReference type="ARBA" id="ARBA00023014"/>
    </source>
</evidence>
<dbReference type="Pfam" id="PF02401">
    <property type="entry name" value="LYTB"/>
    <property type="match status" value="1"/>
</dbReference>
<evidence type="ECO:0000256" key="4">
    <source>
        <dbReference type="ARBA" id="ARBA00023002"/>
    </source>
</evidence>
<dbReference type="Proteomes" id="UP000006038">
    <property type="component" value="Chromosome 3"/>
</dbReference>
<dbReference type="AlphaFoldDB" id="J3LSI9"/>
<keyword evidence="3" id="KW-0479">Metal-binding</keyword>
<dbReference type="HOGENOM" id="CLU_089776_0_0_1"/>
<keyword evidence="5" id="KW-0408">Iron</keyword>
<dbReference type="Gene3D" id="3.40.1010.20">
    <property type="entry name" value="4-hydroxy-3-methylbut-2-enyl diphosphate reductase, catalytic domain"/>
    <property type="match status" value="1"/>
</dbReference>
<evidence type="ECO:0000256" key="3">
    <source>
        <dbReference type="ARBA" id="ARBA00022723"/>
    </source>
</evidence>
<accession>J3LSI9</accession>
<evidence type="ECO:0000256" key="5">
    <source>
        <dbReference type="ARBA" id="ARBA00023004"/>
    </source>
</evidence>
<keyword evidence="2" id="KW-0004">4Fe-4S</keyword>
<evidence type="ECO:0000256" key="7">
    <source>
        <dbReference type="ARBA" id="ARBA00046313"/>
    </source>
</evidence>
<dbReference type="STRING" id="4533.J3LSI9"/>
<evidence type="ECO:0000256" key="2">
    <source>
        <dbReference type="ARBA" id="ARBA00022485"/>
    </source>
</evidence>
<proteinExistence type="inferred from homology"/>
<evidence type="ECO:0000313" key="12">
    <source>
        <dbReference type="Proteomes" id="UP000006038"/>
    </source>
</evidence>
<evidence type="ECO:0000256" key="8">
    <source>
        <dbReference type="ARBA" id="ARBA00046314"/>
    </source>
</evidence>
<dbReference type="eggNOG" id="ENOG502QPIQ">
    <property type="taxonomic scope" value="Eukaryota"/>
</dbReference>
<reference evidence="11" key="1">
    <citation type="journal article" date="2013" name="Nat. Commun.">
        <title>Whole-genome sequencing of Oryza brachyantha reveals mechanisms underlying Oryza genome evolution.</title>
        <authorList>
            <person name="Chen J."/>
            <person name="Huang Q."/>
            <person name="Gao D."/>
            <person name="Wang J."/>
            <person name="Lang Y."/>
            <person name="Liu T."/>
            <person name="Li B."/>
            <person name="Bai Z."/>
            <person name="Luis Goicoechea J."/>
            <person name="Liang C."/>
            <person name="Chen C."/>
            <person name="Zhang W."/>
            <person name="Sun S."/>
            <person name="Liao Y."/>
            <person name="Zhang X."/>
            <person name="Yang L."/>
            <person name="Song C."/>
            <person name="Wang M."/>
            <person name="Shi J."/>
            <person name="Liu G."/>
            <person name="Liu J."/>
            <person name="Zhou H."/>
            <person name="Zhou W."/>
            <person name="Yu Q."/>
            <person name="An N."/>
            <person name="Chen Y."/>
            <person name="Cai Q."/>
            <person name="Wang B."/>
            <person name="Liu B."/>
            <person name="Min J."/>
            <person name="Huang Y."/>
            <person name="Wu H."/>
            <person name="Li Z."/>
            <person name="Zhang Y."/>
            <person name="Yin Y."/>
            <person name="Song W."/>
            <person name="Jiang J."/>
            <person name="Jackson S.A."/>
            <person name="Wing R.A."/>
            <person name="Wang J."/>
            <person name="Chen M."/>
        </authorList>
    </citation>
    <scope>NUCLEOTIDE SEQUENCE [LARGE SCALE GENOMIC DNA]</scope>
    <source>
        <strain evidence="11">cv. IRGC 101232</strain>
    </source>
</reference>